<dbReference type="GO" id="GO:0031267">
    <property type="term" value="F:small GTPase binding"/>
    <property type="evidence" value="ECO:0007669"/>
    <property type="project" value="TreeGrafter"/>
</dbReference>
<evidence type="ECO:0000313" key="7">
    <source>
        <dbReference type="Proteomes" id="UP000799440"/>
    </source>
</evidence>
<feature type="compositionally biased region" description="Basic and acidic residues" evidence="5">
    <location>
        <begin position="522"/>
        <end position="532"/>
    </location>
</feature>
<feature type="compositionally biased region" description="Polar residues" evidence="5">
    <location>
        <begin position="654"/>
        <end position="673"/>
    </location>
</feature>
<reference evidence="6" key="1">
    <citation type="journal article" date="2020" name="Stud. Mycol.">
        <title>101 Dothideomycetes genomes: a test case for predicting lifestyles and emergence of pathogens.</title>
        <authorList>
            <person name="Haridas S."/>
            <person name="Albert R."/>
            <person name="Binder M."/>
            <person name="Bloem J."/>
            <person name="Labutti K."/>
            <person name="Salamov A."/>
            <person name="Andreopoulos B."/>
            <person name="Baker S."/>
            <person name="Barry K."/>
            <person name="Bills G."/>
            <person name="Bluhm B."/>
            <person name="Cannon C."/>
            <person name="Castanera R."/>
            <person name="Culley D."/>
            <person name="Daum C."/>
            <person name="Ezra D."/>
            <person name="Gonzalez J."/>
            <person name="Henrissat B."/>
            <person name="Kuo A."/>
            <person name="Liang C."/>
            <person name="Lipzen A."/>
            <person name="Lutzoni F."/>
            <person name="Magnuson J."/>
            <person name="Mondo S."/>
            <person name="Nolan M."/>
            <person name="Ohm R."/>
            <person name="Pangilinan J."/>
            <person name="Park H.-J."/>
            <person name="Ramirez L."/>
            <person name="Alfaro M."/>
            <person name="Sun H."/>
            <person name="Tritt A."/>
            <person name="Yoshinaga Y."/>
            <person name="Zwiers L.-H."/>
            <person name="Turgeon B."/>
            <person name="Goodwin S."/>
            <person name="Spatafora J."/>
            <person name="Crous P."/>
            <person name="Grigoriev I."/>
        </authorList>
    </citation>
    <scope>NUCLEOTIDE SEQUENCE</scope>
    <source>
        <strain evidence="6">CBS 119925</strain>
    </source>
</reference>
<keyword evidence="7" id="KW-1185">Reference proteome</keyword>
<evidence type="ECO:0000256" key="2">
    <source>
        <dbReference type="ARBA" id="ARBA00023034"/>
    </source>
</evidence>
<feature type="region of interest" description="Disordered" evidence="5">
    <location>
        <begin position="652"/>
        <end position="686"/>
    </location>
</feature>
<keyword evidence="2" id="KW-0333">Golgi apparatus</keyword>
<name>A0A6A6V8F5_9PLEO</name>
<evidence type="ECO:0000256" key="4">
    <source>
        <dbReference type="SAM" id="Coils"/>
    </source>
</evidence>
<evidence type="ECO:0000256" key="3">
    <source>
        <dbReference type="ARBA" id="ARBA00023054"/>
    </source>
</evidence>
<dbReference type="GO" id="GO:0005794">
    <property type="term" value="C:Golgi apparatus"/>
    <property type="evidence" value="ECO:0007669"/>
    <property type="project" value="UniProtKB-SubCell"/>
</dbReference>
<feature type="compositionally biased region" description="Basic and acidic residues" evidence="5">
    <location>
        <begin position="547"/>
        <end position="561"/>
    </location>
</feature>
<evidence type="ECO:0000256" key="5">
    <source>
        <dbReference type="SAM" id="MobiDB-lite"/>
    </source>
</evidence>
<dbReference type="PANTHER" id="PTHR18921:SF2">
    <property type="entry name" value="THYROID RECEPTOR-INTERACTING PROTEIN 11"/>
    <property type="match status" value="1"/>
</dbReference>
<sequence length="686" mass="78298">MPSHKAEEIFAPLFDELEAIERNPELDDKVARILASMMTKRSETSIDKEFMELQNPELEQKLRRMMTNVSETEAELAGHIVLKTKGHGHCNPNCPHRDEHEQPMQDIIRRHGPNYALKAPRGHLATHGTREKKMDYLMPEVEQTFHIPPQSPIDPVYKRRQAWGLFGPCIMRSRKLNSLLASQPDIVENIFTREPIIDIILEPEHVHLLKMDLRSGNIHLKAQAAEIIHRFLTVVVKTLHFSDGPPPPKNFLQTKLDYNEVVQVWKHDLTQKTLCVSDRAIAYAARTAIVIGADGNEVDLFISYADRIEAHVKYAILMLEALGDGRHRVSESNAAAKESVTTGEPTDQDYSEAEAAAGQLDLGLEKVGIYAFRFNPPGFPYEFPTGDKLSGHGLCWALPSSMWDRQAKRIDTLEMEKEACDKEKSEMIKRKDETIGKKESEIKKRDDALMKKNEMIKKNEEKLRRYQTDIKALNKRLNNAREEASSQRSSQAESAELRVFQVKAKKELKLLGDKNEKLQASLKEMERSDQAAKESIAALSSRVRELSAEKERLAEGRHQLEEENSSQRIQLEDLKAELEMVRDELRAQQSAPRQQEATKPVEQAVPDVRRNIVAENKELERSIRQLKDTMAARSERIRKKEKTLAKLNAEISAWENSQDSRQRSTRSGSNPWTSGGREPVLEEWGS</sequence>
<keyword evidence="3 4" id="KW-0175">Coiled coil</keyword>
<evidence type="ECO:0000313" key="6">
    <source>
        <dbReference type="EMBL" id="KAF2746014.1"/>
    </source>
</evidence>
<dbReference type="PANTHER" id="PTHR18921">
    <property type="entry name" value="MYOSIN HEAVY CHAIN - RELATED"/>
    <property type="match status" value="1"/>
</dbReference>
<dbReference type="GO" id="GO:0007030">
    <property type="term" value="P:Golgi organization"/>
    <property type="evidence" value="ECO:0007669"/>
    <property type="project" value="TreeGrafter"/>
</dbReference>
<dbReference type="EMBL" id="MU006579">
    <property type="protein sequence ID" value="KAF2746014.1"/>
    <property type="molecule type" value="Genomic_DNA"/>
</dbReference>
<feature type="region of interest" description="Disordered" evidence="5">
    <location>
        <begin position="547"/>
        <end position="568"/>
    </location>
</feature>
<gene>
    <name evidence="6" type="ORF">M011DRAFT_487541</name>
</gene>
<feature type="region of interest" description="Disordered" evidence="5">
    <location>
        <begin position="522"/>
        <end position="541"/>
    </location>
</feature>
<organism evidence="6 7">
    <name type="scientific">Sporormia fimetaria CBS 119925</name>
    <dbReference type="NCBI Taxonomy" id="1340428"/>
    <lineage>
        <taxon>Eukaryota</taxon>
        <taxon>Fungi</taxon>
        <taxon>Dikarya</taxon>
        <taxon>Ascomycota</taxon>
        <taxon>Pezizomycotina</taxon>
        <taxon>Dothideomycetes</taxon>
        <taxon>Pleosporomycetidae</taxon>
        <taxon>Pleosporales</taxon>
        <taxon>Sporormiaceae</taxon>
        <taxon>Sporormia</taxon>
    </lineage>
</organism>
<protein>
    <submittedName>
        <fullName evidence="6">Uncharacterized protein</fullName>
    </submittedName>
</protein>
<accession>A0A6A6V8F5</accession>
<comment type="subcellular location">
    <subcellularLocation>
        <location evidence="1">Golgi apparatus</location>
    </subcellularLocation>
</comment>
<dbReference type="AlphaFoldDB" id="A0A6A6V8F5"/>
<evidence type="ECO:0000256" key="1">
    <source>
        <dbReference type="ARBA" id="ARBA00004555"/>
    </source>
</evidence>
<dbReference type="Proteomes" id="UP000799440">
    <property type="component" value="Unassembled WGS sequence"/>
</dbReference>
<proteinExistence type="predicted"/>
<dbReference type="GO" id="GO:0006888">
    <property type="term" value="P:endoplasmic reticulum to Golgi vesicle-mediated transport"/>
    <property type="evidence" value="ECO:0007669"/>
    <property type="project" value="TreeGrafter"/>
</dbReference>
<feature type="coiled-coil region" evidence="4">
    <location>
        <begin position="48"/>
        <end position="75"/>
    </location>
</feature>